<dbReference type="Proteomes" id="UP000740883">
    <property type="component" value="Unassembled WGS sequence"/>
</dbReference>
<reference evidence="1 2" key="1">
    <citation type="journal article" date="2020" name="Genome Biol. Evol.">
        <title>Comparative genomics of strictly vertically transmitted, feminizing microsporidia endosymbionts of amphipod crustaceans.</title>
        <authorList>
            <person name="Cormier A."/>
            <person name="Chebbi M.A."/>
            <person name="Giraud I."/>
            <person name="Wattier R."/>
            <person name="Teixeira M."/>
            <person name="Gilbert C."/>
            <person name="Rigaud T."/>
            <person name="Cordaux R."/>
        </authorList>
    </citation>
    <scope>NUCLEOTIDE SEQUENCE [LARGE SCALE GENOMIC DNA]</scope>
    <source>
        <strain evidence="1 2">Ou3-Ou53</strain>
    </source>
</reference>
<organism evidence="1 2">
    <name type="scientific">Nosema granulosis</name>
    <dbReference type="NCBI Taxonomy" id="83296"/>
    <lineage>
        <taxon>Eukaryota</taxon>
        <taxon>Fungi</taxon>
        <taxon>Fungi incertae sedis</taxon>
        <taxon>Microsporidia</taxon>
        <taxon>Nosematidae</taxon>
        <taxon>Nosema</taxon>
    </lineage>
</organism>
<keyword evidence="2" id="KW-1185">Reference proteome</keyword>
<evidence type="ECO:0000313" key="1">
    <source>
        <dbReference type="EMBL" id="KAF9761631.1"/>
    </source>
</evidence>
<dbReference type="EMBL" id="SBJO01000288">
    <property type="protein sequence ID" value="KAF9761631.1"/>
    <property type="molecule type" value="Genomic_DNA"/>
</dbReference>
<evidence type="ECO:0000313" key="2">
    <source>
        <dbReference type="Proteomes" id="UP000740883"/>
    </source>
</evidence>
<dbReference type="AlphaFoldDB" id="A0A9P6GZ84"/>
<evidence type="ECO:0008006" key="3">
    <source>
        <dbReference type="Google" id="ProtNLM"/>
    </source>
</evidence>
<dbReference type="OrthoDB" id="410104at2759"/>
<comment type="caution">
    <text evidence="1">The sequence shown here is derived from an EMBL/GenBank/DDBJ whole genome shotgun (WGS) entry which is preliminary data.</text>
</comment>
<gene>
    <name evidence="1" type="ORF">NGRA_2506</name>
</gene>
<accession>A0A9P6GZ84</accession>
<proteinExistence type="predicted"/>
<sequence length="101" mass="11670">MVQIPIDKEECYSTNHLLFIDDLKLLAEDESTLGKMMEETMEFCETVNLEINPNKSATNAASLKTEFMKLDGKSSYRYLRITEDCNSVPCKVLKIWSQKRL</sequence>
<protein>
    <recommendedName>
        <fullName evidence="3">Reverse transcriptase domain-containing protein</fullName>
    </recommendedName>
</protein>
<name>A0A9P6GZ84_9MICR</name>